<evidence type="ECO:0008006" key="3">
    <source>
        <dbReference type="Google" id="ProtNLM"/>
    </source>
</evidence>
<dbReference type="Proteomes" id="UP000250043">
    <property type="component" value="Unassembled WGS sequence"/>
</dbReference>
<evidence type="ECO:0000313" key="1">
    <source>
        <dbReference type="EMBL" id="OCH83879.1"/>
    </source>
</evidence>
<proteinExistence type="predicted"/>
<sequence length="657" mass="74261">MAIKLVSLEYYLSKLASERSLQLQPSGPSHTPVTSNVTLRAVFDSDTDGLTFPQALLFFQKLLVNHRYDTVSLSNRSHGAGNVQLNYILPVQEVLNGVFLRVKAPKLQHLVLRDTMTSGVESCTILFGLNLSDEGKNWISRPFRMQGNYTHSTVLFDEEVERKAICRIVFVAPGTLTAEQLTISPAHELTVSESTARLMTEVVSANEKNFAPFGLITDQTTSLLLYTRQPHQKERWLIKILPTNEYPITMVIGAIVHDELYLMRLARDTTQKLVSGMLAAVPATRLIEGPDRQLKHPDAPEVIGLTDWNWGEFEFWTSRSQEFSHWRKKMRDEMANCRPYLNTVLKFVPRGFERTHLLRRPRIPAPFPPEVDFSVNLRKRRKMENFDAIIGQSGPILFQVVAEPVKTGSEGRFSHVLKGTIGGYPETLCLKLYDERKFPVDLPLGQEPTKAPGHNLLTGISNFSELENRSHNVDFVLDVITREEAAYDQLKVFQGAMLPYCYGVHLFALPDGSKMYGMLLEYIDGDTVDQSAVLNWSKDKQEKLVSSLSSAVQVLDAYGIHKREWKSRHILCRHTPNQTAGMSGRSTNETKQYLHEVVLVGFGTAAQRFDRFNDPIPPSSTDSLRDILREAGIPQELLSEIQVDDSVDFDLNDVDDD</sequence>
<gene>
    <name evidence="1" type="ORF">OBBRIDRAFT_829750</name>
</gene>
<dbReference type="EMBL" id="KV722778">
    <property type="protein sequence ID" value="OCH83879.1"/>
    <property type="molecule type" value="Genomic_DNA"/>
</dbReference>
<keyword evidence="2" id="KW-1185">Reference proteome</keyword>
<evidence type="ECO:0000313" key="2">
    <source>
        <dbReference type="Proteomes" id="UP000250043"/>
    </source>
</evidence>
<accession>A0A8E2AL64</accession>
<organism evidence="1 2">
    <name type="scientific">Obba rivulosa</name>
    <dbReference type="NCBI Taxonomy" id="1052685"/>
    <lineage>
        <taxon>Eukaryota</taxon>
        <taxon>Fungi</taxon>
        <taxon>Dikarya</taxon>
        <taxon>Basidiomycota</taxon>
        <taxon>Agaricomycotina</taxon>
        <taxon>Agaricomycetes</taxon>
        <taxon>Polyporales</taxon>
        <taxon>Gelatoporiaceae</taxon>
        <taxon>Obba</taxon>
    </lineage>
</organism>
<protein>
    <recommendedName>
        <fullName evidence="3">Protein kinase domain-containing protein</fullName>
    </recommendedName>
</protein>
<reference evidence="1 2" key="1">
    <citation type="submission" date="2016-07" db="EMBL/GenBank/DDBJ databases">
        <title>Draft genome of the white-rot fungus Obba rivulosa 3A-2.</title>
        <authorList>
            <consortium name="DOE Joint Genome Institute"/>
            <person name="Miettinen O."/>
            <person name="Riley R."/>
            <person name="Acob R."/>
            <person name="Barry K."/>
            <person name="Cullen D."/>
            <person name="De Vries R."/>
            <person name="Hainaut M."/>
            <person name="Hatakka A."/>
            <person name="Henrissat B."/>
            <person name="Hilden K."/>
            <person name="Kuo R."/>
            <person name="Labutti K."/>
            <person name="Lipzen A."/>
            <person name="Makela M.R."/>
            <person name="Sandor L."/>
            <person name="Spatafora J.W."/>
            <person name="Grigoriev I.V."/>
            <person name="Hibbett D.S."/>
        </authorList>
    </citation>
    <scope>NUCLEOTIDE SEQUENCE [LARGE SCALE GENOMIC DNA]</scope>
    <source>
        <strain evidence="1 2">3A-2</strain>
    </source>
</reference>
<dbReference type="AlphaFoldDB" id="A0A8E2AL64"/>
<dbReference type="OrthoDB" id="3138711at2759"/>
<name>A0A8E2AL64_9APHY</name>